<dbReference type="InterPro" id="IPR013584">
    <property type="entry name" value="RAP"/>
</dbReference>
<feature type="domain" description="RAP" evidence="2">
    <location>
        <begin position="672"/>
        <end position="726"/>
    </location>
</feature>
<reference evidence="3 4" key="1">
    <citation type="journal article" date="2020" name="G3 (Bethesda)">
        <title>Improved Reference Genome for Cyclotella cryptica CCMP332, a Model for Cell Wall Morphogenesis, Salinity Adaptation, and Lipid Production in Diatoms (Bacillariophyta).</title>
        <authorList>
            <person name="Roberts W.R."/>
            <person name="Downey K.M."/>
            <person name="Ruck E.C."/>
            <person name="Traller J.C."/>
            <person name="Alverson A.J."/>
        </authorList>
    </citation>
    <scope>NUCLEOTIDE SEQUENCE [LARGE SCALE GENOMIC DNA]</scope>
    <source>
        <strain evidence="3 4">CCMP332</strain>
    </source>
</reference>
<dbReference type="Pfam" id="PF08373">
    <property type="entry name" value="RAP"/>
    <property type="match status" value="1"/>
</dbReference>
<dbReference type="PROSITE" id="PS51286">
    <property type="entry name" value="RAP"/>
    <property type="match status" value="1"/>
</dbReference>
<dbReference type="EMBL" id="JABMIG020000017">
    <property type="protein sequence ID" value="KAL3802835.1"/>
    <property type="molecule type" value="Genomic_DNA"/>
</dbReference>
<evidence type="ECO:0000256" key="1">
    <source>
        <dbReference type="SAM" id="MobiDB-lite"/>
    </source>
</evidence>
<evidence type="ECO:0000313" key="3">
    <source>
        <dbReference type="EMBL" id="KAL3802835.1"/>
    </source>
</evidence>
<protein>
    <recommendedName>
        <fullName evidence="2">RAP domain-containing protein</fullName>
    </recommendedName>
</protein>
<feature type="compositionally biased region" description="Basic and acidic residues" evidence="1">
    <location>
        <begin position="22"/>
        <end position="36"/>
    </location>
</feature>
<evidence type="ECO:0000259" key="2">
    <source>
        <dbReference type="PROSITE" id="PS51286"/>
    </source>
</evidence>
<sequence length="732" mass="83065">MLSTSSASRNNYDAIQHAPSYNDKRSNSIRGSREQTPRYGAQMQSTTIRDFYTKQDHPTRLSTTRGEEFLKRFERASKRSRLDLMDDRSLSFASSNGSSRQVRNPRKCNRQSKTCPSMKSFNTVQELVRCAFENIEQMNPSSLAAFWNQASCLLIRDNPSQCLEPILRHEMQRLYAMTYVSVDDFGSIHISGILNAMGNIVKRDRKGSRCEAFLYDLLVGSGVASKDSIFQAFANIIVRRLDKFGTRAIVNVAMAFVHIGLLPECSDGRNLFDHIASRALRSIAHFSPEGLSKLAWSFAKINVRSPQLFAAIAEASERCMKEFNPQSISIMLWGFARNEERYVRLFEMAAEKAMTCLSEFKPQELTNTVHAFATTKQPNRTFFQTFGEEAEARIESFIPQNLANIVWAYATLGVSHPRLFKAVAKKTISSSSHFGSQELATTSWAFATAKVNEPNLFHVIAENTMARLDEFEPQHLSNIVWAFATSKLPHRRLFEAVADSVLRRRTEFSPQQISTLIWSYAYVPVGSVNAHLYSELESIVIASVDACDSQFLANIAWSYAVANVQAPLLFQNRSAFVNAILSRQEEFSLRELCQLHQWILWQKEIKSDLTVQSSFQQLCYNAYTKRLPSSSAFQKNVISELKSIGLEPHEEYRLADCGYMLDALVEVNGEAVGIEVDGPSHFAGREPLGKMKLKQRQVLNIEGIRVVSIPYWKWDGNSNKQEYLKLKLDMIY</sequence>
<feature type="region of interest" description="Disordered" evidence="1">
    <location>
        <begin position="90"/>
        <end position="114"/>
    </location>
</feature>
<dbReference type="InterPro" id="IPR058917">
    <property type="entry name" value="RESC6_dom"/>
</dbReference>
<dbReference type="Proteomes" id="UP001516023">
    <property type="component" value="Unassembled WGS sequence"/>
</dbReference>
<proteinExistence type="predicted"/>
<dbReference type="Pfam" id="PF26188">
    <property type="entry name" value="RESC6"/>
    <property type="match status" value="2"/>
</dbReference>
<comment type="caution">
    <text evidence="3">The sequence shown here is derived from an EMBL/GenBank/DDBJ whole genome shotgun (WGS) entry which is preliminary data.</text>
</comment>
<accession>A0ABD3QRH7</accession>
<dbReference type="PANTHER" id="PTHR21228:SF40">
    <property type="entry name" value="LD45607P"/>
    <property type="match status" value="1"/>
</dbReference>
<feature type="compositionally biased region" description="Polar residues" evidence="1">
    <location>
        <begin position="1"/>
        <end position="13"/>
    </location>
</feature>
<gene>
    <name evidence="3" type="ORF">HJC23_007612</name>
</gene>
<evidence type="ECO:0000313" key="4">
    <source>
        <dbReference type="Proteomes" id="UP001516023"/>
    </source>
</evidence>
<dbReference type="AlphaFoldDB" id="A0ABD3QRH7"/>
<organism evidence="3 4">
    <name type="scientific">Cyclotella cryptica</name>
    <dbReference type="NCBI Taxonomy" id="29204"/>
    <lineage>
        <taxon>Eukaryota</taxon>
        <taxon>Sar</taxon>
        <taxon>Stramenopiles</taxon>
        <taxon>Ochrophyta</taxon>
        <taxon>Bacillariophyta</taxon>
        <taxon>Coscinodiscophyceae</taxon>
        <taxon>Thalassiosirophycidae</taxon>
        <taxon>Stephanodiscales</taxon>
        <taxon>Stephanodiscaceae</taxon>
        <taxon>Cyclotella</taxon>
    </lineage>
</organism>
<name>A0ABD3QRH7_9STRA</name>
<keyword evidence="4" id="KW-1185">Reference proteome</keyword>
<feature type="region of interest" description="Disordered" evidence="1">
    <location>
        <begin position="1"/>
        <end position="42"/>
    </location>
</feature>
<dbReference type="SMART" id="SM00952">
    <property type="entry name" value="RAP"/>
    <property type="match status" value="1"/>
</dbReference>
<dbReference type="PANTHER" id="PTHR21228">
    <property type="entry name" value="FAST LEU-RICH DOMAIN-CONTAINING"/>
    <property type="match status" value="1"/>
</dbReference>
<feature type="compositionally biased region" description="Polar residues" evidence="1">
    <location>
        <begin position="91"/>
        <end position="102"/>
    </location>
</feature>
<dbReference type="InterPro" id="IPR050870">
    <property type="entry name" value="FAST_kinase"/>
</dbReference>